<dbReference type="Proteomes" id="UP001652442">
    <property type="component" value="Unassembled WGS sequence"/>
</dbReference>
<comment type="caution">
    <text evidence="2">The sequence shown here is derived from an EMBL/GenBank/DDBJ whole genome shotgun (WGS) entry which is preliminary data.</text>
</comment>
<accession>A0ABT2TMP0</accession>
<dbReference type="PROSITE" id="PS50943">
    <property type="entry name" value="HTH_CROC1"/>
    <property type="match status" value="1"/>
</dbReference>
<reference evidence="2 3" key="1">
    <citation type="journal article" date="2021" name="ISME Commun">
        <title>Automated analysis of genomic sequences facilitates high-throughput and comprehensive description of bacteria.</title>
        <authorList>
            <person name="Hitch T.C.A."/>
        </authorList>
    </citation>
    <scope>NUCLEOTIDE SEQUENCE [LARGE SCALE GENOMIC DNA]</scope>
    <source>
        <strain evidence="2 3">Sanger_109</strain>
    </source>
</reference>
<dbReference type="Gene3D" id="1.10.260.40">
    <property type="entry name" value="lambda repressor-like DNA-binding domains"/>
    <property type="match status" value="1"/>
</dbReference>
<name>A0ABT2TMP0_9FIRM</name>
<evidence type="ECO:0000313" key="3">
    <source>
        <dbReference type="Proteomes" id="UP001652442"/>
    </source>
</evidence>
<keyword evidence="3" id="KW-1185">Reference proteome</keyword>
<dbReference type="SUPFAM" id="SSF47413">
    <property type="entry name" value="lambda repressor-like DNA-binding domains"/>
    <property type="match status" value="1"/>
</dbReference>
<evidence type="ECO:0000259" key="1">
    <source>
        <dbReference type="PROSITE" id="PS50943"/>
    </source>
</evidence>
<gene>
    <name evidence="2" type="ORF">OCV88_14325</name>
</gene>
<dbReference type="CDD" id="cd00093">
    <property type="entry name" value="HTH_XRE"/>
    <property type="match status" value="1"/>
</dbReference>
<dbReference type="EMBL" id="JAOQJQ010000007">
    <property type="protein sequence ID" value="MCU6763488.1"/>
    <property type="molecule type" value="Genomic_DNA"/>
</dbReference>
<feature type="domain" description="HTH cro/C1-type" evidence="1">
    <location>
        <begin position="5"/>
        <end position="37"/>
    </location>
</feature>
<dbReference type="InterPro" id="IPR010982">
    <property type="entry name" value="Lambda_DNA-bd_dom_sf"/>
</dbReference>
<proteinExistence type="predicted"/>
<dbReference type="Pfam" id="PF01381">
    <property type="entry name" value="HTH_3"/>
    <property type="match status" value="1"/>
</dbReference>
<protein>
    <submittedName>
        <fullName evidence="2">Helix-turn-helix domain-containing protein</fullName>
    </submittedName>
</protein>
<dbReference type="InterPro" id="IPR001387">
    <property type="entry name" value="Cro/C1-type_HTH"/>
</dbReference>
<dbReference type="RefSeq" id="WP_158426159.1">
    <property type="nucleotide sequence ID" value="NZ_JAOQJQ010000007.1"/>
</dbReference>
<sequence>MGIFQTTLSKWKAGRSVPSVINLKALSKYFNVSVEYFLE</sequence>
<evidence type="ECO:0000313" key="2">
    <source>
        <dbReference type="EMBL" id="MCU6763488.1"/>
    </source>
</evidence>
<organism evidence="2 3">
    <name type="scientific">Brotonthovivens ammoniilytica</name>
    <dbReference type="NCBI Taxonomy" id="2981725"/>
    <lineage>
        <taxon>Bacteria</taxon>
        <taxon>Bacillati</taxon>
        <taxon>Bacillota</taxon>
        <taxon>Clostridia</taxon>
        <taxon>Lachnospirales</taxon>
        <taxon>Lachnospiraceae</taxon>
        <taxon>Brotonthovivens</taxon>
    </lineage>
</organism>